<dbReference type="InterPro" id="IPR015424">
    <property type="entry name" value="PyrdxlP-dep_Trfase"/>
</dbReference>
<proteinExistence type="inferred from homology"/>
<feature type="domain" description="Aminotransferase class I/classII large" evidence="3">
    <location>
        <begin position="80"/>
        <end position="415"/>
    </location>
</feature>
<comment type="caution">
    <text evidence="4">The sequence shown here is derived from an EMBL/GenBank/DDBJ whole genome shotgun (WGS) entry which is preliminary data.</text>
</comment>
<dbReference type="GO" id="GO:0030170">
    <property type="term" value="F:pyridoxal phosphate binding"/>
    <property type="evidence" value="ECO:0007669"/>
    <property type="project" value="InterPro"/>
</dbReference>
<accession>A0A8T0E3Z5</accession>
<dbReference type="InterPro" id="IPR004839">
    <property type="entry name" value="Aminotransferase_I/II_large"/>
</dbReference>
<dbReference type="GO" id="GO:0008483">
    <property type="term" value="F:transaminase activity"/>
    <property type="evidence" value="ECO:0007669"/>
    <property type="project" value="TreeGrafter"/>
</dbReference>
<dbReference type="PRINTS" id="PR00753">
    <property type="entry name" value="ACCSYNTHASE"/>
</dbReference>
<keyword evidence="2" id="KW-0663">Pyridoxal phosphate</keyword>
<gene>
    <name evidence="4" type="ORF">HNY73_022275</name>
</gene>
<dbReference type="InterPro" id="IPR050478">
    <property type="entry name" value="Ethylene_sulfur-biosynth"/>
</dbReference>
<dbReference type="Pfam" id="PF00155">
    <property type="entry name" value="Aminotran_1_2"/>
    <property type="match status" value="1"/>
</dbReference>
<dbReference type="Gene3D" id="3.40.640.10">
    <property type="entry name" value="Type I PLP-dependent aspartate aminotransferase-like (Major domain)"/>
    <property type="match status" value="1"/>
</dbReference>
<dbReference type="PANTHER" id="PTHR43795:SF39">
    <property type="entry name" value="AMINOTRANSFERASE CLASS I_CLASSII DOMAIN-CONTAINING PROTEIN"/>
    <property type="match status" value="1"/>
</dbReference>
<evidence type="ECO:0000256" key="2">
    <source>
        <dbReference type="ARBA" id="ARBA00022898"/>
    </source>
</evidence>
<reference evidence="4" key="2">
    <citation type="submission" date="2020-06" db="EMBL/GenBank/DDBJ databases">
        <authorList>
            <person name="Sheffer M."/>
        </authorList>
    </citation>
    <scope>NUCLEOTIDE SEQUENCE</scope>
</reference>
<reference evidence="4" key="1">
    <citation type="journal article" date="2020" name="bioRxiv">
        <title>Chromosome-level reference genome of the European wasp spider Argiope bruennichi: a resource for studies on range expansion and evolutionary adaptation.</title>
        <authorList>
            <person name="Sheffer M.M."/>
            <person name="Hoppe A."/>
            <person name="Krehenwinkel H."/>
            <person name="Uhl G."/>
            <person name="Kuss A.W."/>
            <person name="Jensen L."/>
            <person name="Jensen C."/>
            <person name="Gillespie R.G."/>
            <person name="Hoff K.J."/>
            <person name="Prost S."/>
        </authorList>
    </citation>
    <scope>NUCLEOTIDE SEQUENCE</scope>
</reference>
<dbReference type="InterPro" id="IPR015422">
    <property type="entry name" value="PyrdxlP-dep_Trfase_small"/>
</dbReference>
<dbReference type="AlphaFoldDB" id="A0A8T0E3Z5"/>
<evidence type="ECO:0000313" key="5">
    <source>
        <dbReference type="Proteomes" id="UP000807504"/>
    </source>
</evidence>
<comment type="similarity">
    <text evidence="1">Belongs to the class-I pyridoxal-phosphate-dependent aminotransferase family.</text>
</comment>
<evidence type="ECO:0000256" key="1">
    <source>
        <dbReference type="ARBA" id="ARBA00007441"/>
    </source>
</evidence>
<dbReference type="PANTHER" id="PTHR43795">
    <property type="entry name" value="BIFUNCTIONAL ASPARTATE AMINOTRANSFERASE AND GLUTAMATE/ASPARTATE-PREPHENATE AMINOTRANSFERASE-RELATED"/>
    <property type="match status" value="1"/>
</dbReference>
<dbReference type="SUPFAM" id="SSF53383">
    <property type="entry name" value="PLP-dependent transferases"/>
    <property type="match status" value="1"/>
</dbReference>
<evidence type="ECO:0000313" key="4">
    <source>
        <dbReference type="EMBL" id="KAF8764170.1"/>
    </source>
</evidence>
<sequence>MATDEKKSVRGTDISKRAEVIRNWEDFLNKYMGICNADEYDEVKNPNGYINLGTAVNNMCRDIIVPRLTSPHVWECNLDLLQYREGYGILKLRKALATVMTEFLCTHEPVDPEDLICVVGVTACLDILAHCLADPGEVILAPTPIYGRIYTDFMQRAEVKLWPIPIISKENDELSPILNIEKVKKAYEDAISQKQVVKALILLNPSNPLGDIYSSELLMDIFTFCNEHDLHVIMDEVYALSIFNGSPEFHSALKFPTLPNKNKLHVLYGISKDFGIAGLRIGAIHTRCKPLKNCLRQLSFFHDIPFPVMDIAAKFLEDLDWLKKYLSINRQRITDKFKESLDYCRRMGLNVRASAGGFFLWLDFRPICGSSSFEQERDFFLYLIEKAHLYIVPGEELFCAQPGWFRLTFTANPDHVNAGLKRLEEAIKNYSKKV</sequence>
<dbReference type="GO" id="GO:0006520">
    <property type="term" value="P:amino acid metabolic process"/>
    <property type="evidence" value="ECO:0007669"/>
    <property type="project" value="TreeGrafter"/>
</dbReference>
<dbReference type="OrthoDB" id="10262468at2759"/>
<dbReference type="PROSITE" id="PS00105">
    <property type="entry name" value="AA_TRANSFER_CLASS_1"/>
    <property type="match status" value="1"/>
</dbReference>
<evidence type="ECO:0000259" key="3">
    <source>
        <dbReference type="Pfam" id="PF00155"/>
    </source>
</evidence>
<organism evidence="4 5">
    <name type="scientific">Argiope bruennichi</name>
    <name type="common">Wasp spider</name>
    <name type="synonym">Aranea bruennichi</name>
    <dbReference type="NCBI Taxonomy" id="94029"/>
    <lineage>
        <taxon>Eukaryota</taxon>
        <taxon>Metazoa</taxon>
        <taxon>Ecdysozoa</taxon>
        <taxon>Arthropoda</taxon>
        <taxon>Chelicerata</taxon>
        <taxon>Arachnida</taxon>
        <taxon>Araneae</taxon>
        <taxon>Araneomorphae</taxon>
        <taxon>Entelegynae</taxon>
        <taxon>Araneoidea</taxon>
        <taxon>Araneidae</taxon>
        <taxon>Argiope</taxon>
    </lineage>
</organism>
<dbReference type="Gene3D" id="3.90.1150.10">
    <property type="entry name" value="Aspartate Aminotransferase, domain 1"/>
    <property type="match status" value="1"/>
</dbReference>
<keyword evidence="5" id="KW-1185">Reference proteome</keyword>
<dbReference type="OMA" id="HIAQKCL"/>
<dbReference type="CDD" id="cd00609">
    <property type="entry name" value="AAT_like"/>
    <property type="match status" value="1"/>
</dbReference>
<dbReference type="InterPro" id="IPR015421">
    <property type="entry name" value="PyrdxlP-dep_Trfase_major"/>
</dbReference>
<dbReference type="InterPro" id="IPR004838">
    <property type="entry name" value="NHTrfase_class1_PyrdxlP-BS"/>
</dbReference>
<name>A0A8T0E3Z5_ARGBR</name>
<dbReference type="Proteomes" id="UP000807504">
    <property type="component" value="Unassembled WGS sequence"/>
</dbReference>
<dbReference type="EMBL" id="JABXBU010002231">
    <property type="protein sequence ID" value="KAF8764170.1"/>
    <property type="molecule type" value="Genomic_DNA"/>
</dbReference>
<protein>
    <submittedName>
        <fullName evidence="4">1-aminocyclopropane-1-carboxylate like protein</fullName>
    </submittedName>
</protein>